<dbReference type="Pfam" id="PF07729">
    <property type="entry name" value="FCD"/>
    <property type="match status" value="1"/>
</dbReference>
<dbReference type="PANTHER" id="PTHR43537">
    <property type="entry name" value="TRANSCRIPTIONAL REGULATOR, GNTR FAMILY"/>
    <property type="match status" value="1"/>
</dbReference>
<accession>A0A511DA20</accession>
<dbReference type="PROSITE" id="PS50949">
    <property type="entry name" value="HTH_GNTR"/>
    <property type="match status" value="1"/>
</dbReference>
<reference evidence="5 6" key="1">
    <citation type="submission" date="2019-07" db="EMBL/GenBank/DDBJ databases">
        <title>Whole genome shotgun sequence of Pseudonocardia sulfidoxydans NBRC 16205.</title>
        <authorList>
            <person name="Hosoyama A."/>
            <person name="Uohara A."/>
            <person name="Ohji S."/>
            <person name="Ichikawa N."/>
        </authorList>
    </citation>
    <scope>NUCLEOTIDE SEQUENCE [LARGE SCALE GENOMIC DNA]</scope>
    <source>
        <strain evidence="5 6">NBRC 16205</strain>
    </source>
</reference>
<dbReference type="GO" id="GO:0003677">
    <property type="term" value="F:DNA binding"/>
    <property type="evidence" value="ECO:0007669"/>
    <property type="project" value="UniProtKB-KW"/>
</dbReference>
<evidence type="ECO:0000313" key="6">
    <source>
        <dbReference type="Proteomes" id="UP000321685"/>
    </source>
</evidence>
<name>A0A511DA20_9PSEU</name>
<dbReference type="RefSeq" id="WP_222596147.1">
    <property type="nucleotide sequence ID" value="NZ_BJVJ01000003.1"/>
</dbReference>
<dbReference type="InterPro" id="IPR036390">
    <property type="entry name" value="WH_DNA-bd_sf"/>
</dbReference>
<dbReference type="EMBL" id="BJVJ01000003">
    <property type="protein sequence ID" value="GEL21621.1"/>
    <property type="molecule type" value="Genomic_DNA"/>
</dbReference>
<dbReference type="SMART" id="SM00895">
    <property type="entry name" value="FCD"/>
    <property type="match status" value="1"/>
</dbReference>
<evidence type="ECO:0000313" key="5">
    <source>
        <dbReference type="EMBL" id="GEL21621.1"/>
    </source>
</evidence>
<comment type="caution">
    <text evidence="5">The sequence shown here is derived from an EMBL/GenBank/DDBJ whole genome shotgun (WGS) entry which is preliminary data.</text>
</comment>
<dbReference type="InterPro" id="IPR036388">
    <property type="entry name" value="WH-like_DNA-bd_sf"/>
</dbReference>
<keyword evidence="1" id="KW-0805">Transcription regulation</keyword>
<evidence type="ECO:0000256" key="3">
    <source>
        <dbReference type="ARBA" id="ARBA00023163"/>
    </source>
</evidence>
<evidence type="ECO:0000259" key="4">
    <source>
        <dbReference type="PROSITE" id="PS50949"/>
    </source>
</evidence>
<evidence type="ECO:0000256" key="1">
    <source>
        <dbReference type="ARBA" id="ARBA00023015"/>
    </source>
</evidence>
<dbReference type="AlphaFoldDB" id="A0A511DA20"/>
<dbReference type="Proteomes" id="UP000321685">
    <property type="component" value="Unassembled WGS sequence"/>
</dbReference>
<protein>
    <submittedName>
        <fullName evidence="5">GntR family transcriptional regulator</fullName>
    </submittedName>
</protein>
<dbReference type="SMART" id="SM00345">
    <property type="entry name" value="HTH_GNTR"/>
    <property type="match status" value="1"/>
</dbReference>
<organism evidence="5 6">
    <name type="scientific">Pseudonocardia sulfidoxydans NBRC 16205</name>
    <dbReference type="NCBI Taxonomy" id="1223511"/>
    <lineage>
        <taxon>Bacteria</taxon>
        <taxon>Bacillati</taxon>
        <taxon>Actinomycetota</taxon>
        <taxon>Actinomycetes</taxon>
        <taxon>Pseudonocardiales</taxon>
        <taxon>Pseudonocardiaceae</taxon>
        <taxon>Pseudonocardia</taxon>
    </lineage>
</organism>
<dbReference type="Gene3D" id="1.10.10.10">
    <property type="entry name" value="Winged helix-like DNA-binding domain superfamily/Winged helix DNA-binding domain"/>
    <property type="match status" value="1"/>
</dbReference>
<dbReference type="InterPro" id="IPR008920">
    <property type="entry name" value="TF_FadR/GntR_C"/>
</dbReference>
<dbReference type="GO" id="GO:0003700">
    <property type="term" value="F:DNA-binding transcription factor activity"/>
    <property type="evidence" value="ECO:0007669"/>
    <property type="project" value="InterPro"/>
</dbReference>
<dbReference type="PANTHER" id="PTHR43537:SF24">
    <property type="entry name" value="GLUCONATE OPERON TRANSCRIPTIONAL REPRESSOR"/>
    <property type="match status" value="1"/>
</dbReference>
<dbReference type="SUPFAM" id="SSF48008">
    <property type="entry name" value="GntR ligand-binding domain-like"/>
    <property type="match status" value="1"/>
</dbReference>
<keyword evidence="2" id="KW-0238">DNA-binding</keyword>
<keyword evidence="6" id="KW-1185">Reference proteome</keyword>
<proteinExistence type="predicted"/>
<dbReference type="InterPro" id="IPR011711">
    <property type="entry name" value="GntR_C"/>
</dbReference>
<dbReference type="InterPro" id="IPR000524">
    <property type="entry name" value="Tscrpt_reg_HTH_GntR"/>
</dbReference>
<keyword evidence="3" id="KW-0804">Transcription</keyword>
<sequence length="220" mass="23972">MAAPVQTGNTAESQYLVLRDEIVGGTLPPGTTLLETALAARLGVGRAPVREAILRLECDGLVVRGPRGPHVRTLTAPEVVEIYQARIALEAEAAASAAAHRSALDLARLRHVDEEARGARDQDERRALHGRWHAVLRQACHNPTITAILEQLALQLALYDSVDMSRNPNLESSDDEHAEVLDAISDGDQDRARTVLRAHLERTRDVRIAALVRQENSSTA</sequence>
<gene>
    <name evidence="5" type="primary">hypR</name>
    <name evidence="5" type="ORF">PSU4_05750</name>
</gene>
<dbReference type="Pfam" id="PF00392">
    <property type="entry name" value="GntR"/>
    <property type="match status" value="1"/>
</dbReference>
<dbReference type="Gene3D" id="1.20.120.530">
    <property type="entry name" value="GntR ligand-binding domain-like"/>
    <property type="match status" value="1"/>
</dbReference>
<evidence type="ECO:0000256" key="2">
    <source>
        <dbReference type="ARBA" id="ARBA00023125"/>
    </source>
</evidence>
<dbReference type="SUPFAM" id="SSF46785">
    <property type="entry name" value="Winged helix' DNA-binding domain"/>
    <property type="match status" value="1"/>
</dbReference>
<feature type="domain" description="HTH gntR-type" evidence="4">
    <location>
        <begin position="8"/>
        <end position="74"/>
    </location>
</feature>